<protein>
    <submittedName>
        <fullName evidence="13">Myelin protein zero-like protein 2</fullName>
    </submittedName>
</protein>
<dbReference type="Proteomes" id="UP000646548">
    <property type="component" value="Unassembled WGS sequence"/>
</dbReference>
<dbReference type="GO" id="GO:0005886">
    <property type="term" value="C:plasma membrane"/>
    <property type="evidence" value="ECO:0007669"/>
    <property type="project" value="TreeGrafter"/>
</dbReference>
<evidence type="ECO:0000256" key="7">
    <source>
        <dbReference type="ARBA" id="ARBA00023157"/>
    </source>
</evidence>
<keyword evidence="7" id="KW-1015">Disulfide bond</keyword>
<evidence type="ECO:0000256" key="4">
    <source>
        <dbReference type="ARBA" id="ARBA00022729"/>
    </source>
</evidence>
<dbReference type="SUPFAM" id="SSF48726">
    <property type="entry name" value="Immunoglobulin"/>
    <property type="match status" value="1"/>
</dbReference>
<dbReference type="EMBL" id="WKFB01000269">
    <property type="protein sequence ID" value="KAF6728932.1"/>
    <property type="molecule type" value="Genomic_DNA"/>
</dbReference>
<dbReference type="InterPro" id="IPR036179">
    <property type="entry name" value="Ig-like_dom_sf"/>
</dbReference>
<feature type="signal peptide" evidence="11">
    <location>
        <begin position="1"/>
        <end position="20"/>
    </location>
</feature>
<comment type="similarity">
    <text evidence="2">Belongs to the myelin P0 protein family.</text>
</comment>
<proteinExistence type="inferred from homology"/>
<dbReference type="Pfam" id="PF07686">
    <property type="entry name" value="V-set"/>
    <property type="match status" value="1"/>
</dbReference>
<keyword evidence="4 11" id="KW-0732">Signal</keyword>
<dbReference type="InterPro" id="IPR007110">
    <property type="entry name" value="Ig-like_dom"/>
</dbReference>
<dbReference type="PRINTS" id="PR00213">
    <property type="entry name" value="MYELINP0"/>
</dbReference>
<evidence type="ECO:0000256" key="9">
    <source>
        <dbReference type="ARBA" id="ARBA00023319"/>
    </source>
</evidence>
<comment type="caution">
    <text evidence="13">The sequence shown here is derived from an EMBL/GenBank/DDBJ whole genome shotgun (WGS) entry which is preliminary data.</text>
</comment>
<sequence>MSNHLYLLWLLLLLEGLVLPDIEVSAVEIFTPSEVVAVNGTDVKLSCTFKSTHPVSDQSLIVKWNYRPPNSQSETSVLYFQESSHPPNEGLFKNRVAWSGSAAKRDASITLLHVSPTFNGTYTCQVTNRPDFQGRDGEIVLKVVQKASVSEIGMLGAAVGGSCAVILVILGIIMGVNFGRVPITAALIPEWRGFAEEQGEPAA</sequence>
<evidence type="ECO:0000256" key="3">
    <source>
        <dbReference type="ARBA" id="ARBA00022692"/>
    </source>
</evidence>
<dbReference type="SMART" id="SM00406">
    <property type="entry name" value="IGv"/>
    <property type="match status" value="1"/>
</dbReference>
<keyword evidence="9" id="KW-0393">Immunoglobulin domain</keyword>
<reference evidence="13" key="1">
    <citation type="journal article" name="BMC Genomics">
        <title>Long-read sequencing and de novo genome assembly of marine medaka (Oryzias melastigma).</title>
        <authorList>
            <person name="Liang P."/>
            <person name="Saqib H.S.A."/>
            <person name="Ni X."/>
            <person name="Shen Y."/>
        </authorList>
    </citation>
    <scope>NUCLEOTIDE SEQUENCE</scope>
    <source>
        <strain evidence="13">Bigg-433</strain>
    </source>
</reference>
<keyword evidence="8" id="KW-0325">Glycoprotein</keyword>
<evidence type="ECO:0000256" key="1">
    <source>
        <dbReference type="ARBA" id="ARBA00004479"/>
    </source>
</evidence>
<evidence type="ECO:0000256" key="5">
    <source>
        <dbReference type="ARBA" id="ARBA00022989"/>
    </source>
</evidence>
<dbReference type="InterPro" id="IPR000920">
    <property type="entry name" value="Myelin_P0-rel"/>
</dbReference>
<dbReference type="InterPro" id="IPR003599">
    <property type="entry name" value="Ig_sub"/>
</dbReference>
<evidence type="ECO:0000313" key="14">
    <source>
        <dbReference type="Proteomes" id="UP000646548"/>
    </source>
</evidence>
<comment type="subcellular location">
    <subcellularLocation>
        <location evidence="1">Membrane</location>
        <topology evidence="1">Single-pass type I membrane protein</topology>
    </subcellularLocation>
</comment>
<keyword evidence="6 10" id="KW-0472">Membrane</keyword>
<dbReference type="GO" id="GO:0098609">
    <property type="term" value="P:cell-cell adhesion"/>
    <property type="evidence" value="ECO:0007669"/>
    <property type="project" value="TreeGrafter"/>
</dbReference>
<dbReference type="SMART" id="SM00409">
    <property type="entry name" value="IG"/>
    <property type="match status" value="1"/>
</dbReference>
<evidence type="ECO:0000256" key="10">
    <source>
        <dbReference type="SAM" id="Phobius"/>
    </source>
</evidence>
<evidence type="ECO:0000313" key="13">
    <source>
        <dbReference type="EMBL" id="KAF6728932.1"/>
    </source>
</evidence>
<accession>A0A834CAX2</accession>
<dbReference type="PANTHER" id="PTHR13869:SF21">
    <property type="entry name" value="MYELIN PROTEIN ZERO-LIKE PROTEIN 2"/>
    <property type="match status" value="1"/>
</dbReference>
<evidence type="ECO:0000256" key="11">
    <source>
        <dbReference type="SAM" id="SignalP"/>
    </source>
</evidence>
<gene>
    <name evidence="13" type="ORF">FQA47_000483</name>
</gene>
<evidence type="ECO:0000256" key="8">
    <source>
        <dbReference type="ARBA" id="ARBA00023180"/>
    </source>
</evidence>
<feature type="chain" id="PRO_5032709857" evidence="11">
    <location>
        <begin position="21"/>
        <end position="203"/>
    </location>
</feature>
<dbReference type="PANTHER" id="PTHR13869">
    <property type="entry name" value="MYELIN P0 RELATED"/>
    <property type="match status" value="1"/>
</dbReference>
<feature type="transmembrane region" description="Helical" evidence="10">
    <location>
        <begin position="152"/>
        <end position="173"/>
    </location>
</feature>
<dbReference type="InterPro" id="IPR013783">
    <property type="entry name" value="Ig-like_fold"/>
</dbReference>
<dbReference type="AlphaFoldDB" id="A0A834CAX2"/>
<dbReference type="Gene3D" id="2.60.40.10">
    <property type="entry name" value="Immunoglobulins"/>
    <property type="match status" value="1"/>
</dbReference>
<feature type="domain" description="Ig-like" evidence="12">
    <location>
        <begin position="20"/>
        <end position="140"/>
    </location>
</feature>
<dbReference type="PROSITE" id="PS50835">
    <property type="entry name" value="IG_LIKE"/>
    <property type="match status" value="1"/>
</dbReference>
<evidence type="ECO:0000256" key="6">
    <source>
        <dbReference type="ARBA" id="ARBA00023136"/>
    </source>
</evidence>
<organism evidence="13 14">
    <name type="scientific">Oryzias melastigma</name>
    <name type="common">Marine medaka</name>
    <dbReference type="NCBI Taxonomy" id="30732"/>
    <lineage>
        <taxon>Eukaryota</taxon>
        <taxon>Metazoa</taxon>
        <taxon>Chordata</taxon>
        <taxon>Craniata</taxon>
        <taxon>Vertebrata</taxon>
        <taxon>Euteleostomi</taxon>
        <taxon>Actinopterygii</taxon>
        <taxon>Neopterygii</taxon>
        <taxon>Teleostei</taxon>
        <taxon>Neoteleostei</taxon>
        <taxon>Acanthomorphata</taxon>
        <taxon>Ovalentaria</taxon>
        <taxon>Atherinomorphae</taxon>
        <taxon>Beloniformes</taxon>
        <taxon>Adrianichthyidae</taxon>
        <taxon>Oryziinae</taxon>
        <taxon>Oryzias</taxon>
    </lineage>
</organism>
<name>A0A834CAX2_ORYME</name>
<evidence type="ECO:0000259" key="12">
    <source>
        <dbReference type="PROSITE" id="PS50835"/>
    </source>
</evidence>
<evidence type="ECO:0000256" key="2">
    <source>
        <dbReference type="ARBA" id="ARBA00007180"/>
    </source>
</evidence>
<dbReference type="FunFam" id="2.60.40.10:FF:000193">
    <property type="entry name" value="Myelin protein zero-like 1 like"/>
    <property type="match status" value="1"/>
</dbReference>
<keyword evidence="3 10" id="KW-0812">Transmembrane</keyword>
<dbReference type="InterPro" id="IPR013106">
    <property type="entry name" value="Ig_V-set"/>
</dbReference>
<keyword evidence="5 10" id="KW-1133">Transmembrane helix</keyword>